<feature type="chain" id="PRO_5009163060" evidence="1">
    <location>
        <begin position="19"/>
        <end position="300"/>
    </location>
</feature>
<evidence type="ECO:0000313" key="2">
    <source>
        <dbReference type="EMBL" id="ODV85561.1"/>
    </source>
</evidence>
<proteinExistence type="predicted"/>
<evidence type="ECO:0000256" key="1">
    <source>
        <dbReference type="SAM" id="SignalP"/>
    </source>
</evidence>
<evidence type="ECO:0000313" key="3">
    <source>
        <dbReference type="Proteomes" id="UP000094801"/>
    </source>
</evidence>
<feature type="signal peptide" evidence="1">
    <location>
        <begin position="1"/>
        <end position="18"/>
    </location>
</feature>
<organism evidence="2 3">
    <name type="scientific">[Candida] arabinofermentans NRRL YB-2248</name>
    <dbReference type="NCBI Taxonomy" id="983967"/>
    <lineage>
        <taxon>Eukaryota</taxon>
        <taxon>Fungi</taxon>
        <taxon>Dikarya</taxon>
        <taxon>Ascomycota</taxon>
        <taxon>Saccharomycotina</taxon>
        <taxon>Pichiomycetes</taxon>
        <taxon>Pichiales</taxon>
        <taxon>Pichiaceae</taxon>
        <taxon>Ogataea</taxon>
        <taxon>Ogataea/Candida clade</taxon>
    </lineage>
</organism>
<keyword evidence="3" id="KW-1185">Reference proteome</keyword>
<dbReference type="AlphaFoldDB" id="A0A1E4T1H4"/>
<protein>
    <submittedName>
        <fullName evidence="2">Uncharacterized protein</fullName>
    </submittedName>
</protein>
<reference evidence="3" key="1">
    <citation type="submission" date="2016-04" db="EMBL/GenBank/DDBJ databases">
        <title>Comparative genomics of biotechnologically important yeasts.</title>
        <authorList>
            <consortium name="DOE Joint Genome Institute"/>
            <person name="Riley R."/>
            <person name="Haridas S."/>
            <person name="Wolfe K.H."/>
            <person name="Lopes M.R."/>
            <person name="Hittinger C.T."/>
            <person name="Goker M."/>
            <person name="Salamov A."/>
            <person name="Wisecaver J."/>
            <person name="Long T.M."/>
            <person name="Aerts A.L."/>
            <person name="Barry K."/>
            <person name="Choi C."/>
            <person name="Clum A."/>
            <person name="Coughlan A.Y."/>
            <person name="Deshpande S."/>
            <person name="Douglass A.P."/>
            <person name="Hanson S.J."/>
            <person name="Klenk H.-P."/>
            <person name="Labutti K."/>
            <person name="Lapidus A."/>
            <person name="Lindquist E."/>
            <person name="Lipzen A."/>
            <person name="Meier-Kolthoff J.P."/>
            <person name="Ohm R.A."/>
            <person name="Otillar R.P."/>
            <person name="Pangilinan J."/>
            <person name="Peng Y."/>
            <person name="Rokas A."/>
            <person name="Rosa C.A."/>
            <person name="Scheuner C."/>
            <person name="Sibirny A.A."/>
            <person name="Slot J.C."/>
            <person name="Stielow J.B."/>
            <person name="Sun H."/>
            <person name="Kurtzman C.P."/>
            <person name="Blackwell M."/>
            <person name="Grigoriev I.V."/>
            <person name="Jeffries T.W."/>
        </authorList>
    </citation>
    <scope>NUCLEOTIDE SEQUENCE [LARGE SCALE GENOMIC DNA]</scope>
    <source>
        <strain evidence="3">NRRL YB-2248</strain>
    </source>
</reference>
<sequence length="300" mass="33216">MRLTTVGSLAFISTRVLCSQLQDFGSELSLTTYEKLLEPTNTLEGVTSVKTKITPTTKATKKLGTTMIPKKRSRPTRSRTYYYEQLTNSSEGSVLPEVSGDTKAEFYTSNDLYTSSVGSSNSIASPAPTSYAYSSLVYSSNTTSSPTPTTFDALWISEAISIDVQCYPNQWKKFVSFHSDVSGISLFTSNYLGQYDFESKADFDALYNFIFSEVPWTSRLEIDISYISSMSSLFSAGVITAYDDAALWAIAKTESSTYTFGTNTVFDDWPQTTITRVTNSGLRLFPSIYQLLAVFLLSVM</sequence>
<gene>
    <name evidence="2" type="ORF">CANARDRAFT_7667</name>
</gene>
<keyword evidence="1" id="KW-0732">Signal</keyword>
<name>A0A1E4T1H4_9ASCO</name>
<accession>A0A1E4T1H4</accession>
<dbReference type="EMBL" id="KV453852">
    <property type="protein sequence ID" value="ODV85561.1"/>
    <property type="molecule type" value="Genomic_DNA"/>
</dbReference>
<dbReference type="Proteomes" id="UP000094801">
    <property type="component" value="Unassembled WGS sequence"/>
</dbReference>